<evidence type="ECO:0000256" key="6">
    <source>
        <dbReference type="ARBA" id="ARBA00023163"/>
    </source>
</evidence>
<feature type="modified residue" description="4-aspartylphosphate" evidence="8">
    <location>
        <position position="56"/>
    </location>
</feature>
<evidence type="ECO:0000259" key="10">
    <source>
        <dbReference type="PROSITE" id="PS50110"/>
    </source>
</evidence>
<dbReference type="GO" id="GO:0032993">
    <property type="term" value="C:protein-DNA complex"/>
    <property type="evidence" value="ECO:0007669"/>
    <property type="project" value="TreeGrafter"/>
</dbReference>
<dbReference type="SUPFAM" id="SSF46894">
    <property type="entry name" value="C-terminal effector domain of the bipartite response regulators"/>
    <property type="match status" value="1"/>
</dbReference>
<dbReference type="RefSeq" id="WP_031389619.1">
    <property type="nucleotide sequence ID" value="NZ_JPNB01000001.1"/>
</dbReference>
<dbReference type="GO" id="GO:0000156">
    <property type="term" value="F:phosphorelay response regulator activity"/>
    <property type="evidence" value="ECO:0007669"/>
    <property type="project" value="TreeGrafter"/>
</dbReference>
<dbReference type="InterPro" id="IPR001789">
    <property type="entry name" value="Sig_transdc_resp-reg_receiver"/>
</dbReference>
<evidence type="ECO:0000256" key="9">
    <source>
        <dbReference type="PROSITE-ProRule" id="PRU01091"/>
    </source>
</evidence>
<organism evidence="12 13">
    <name type="scientific">Kineothrix alysoides</name>
    <dbReference type="NCBI Taxonomy" id="1469948"/>
    <lineage>
        <taxon>Bacteria</taxon>
        <taxon>Bacillati</taxon>
        <taxon>Bacillota</taxon>
        <taxon>Clostridia</taxon>
        <taxon>Lachnospirales</taxon>
        <taxon>Lachnospiraceae</taxon>
        <taxon>Kineothrix</taxon>
    </lineage>
</organism>
<dbReference type="STRING" id="1469948.GCA_000732725_00870"/>
<dbReference type="InterPro" id="IPR016032">
    <property type="entry name" value="Sig_transdc_resp-reg_C-effctor"/>
</dbReference>
<comment type="function">
    <text evidence="7">May play the central regulatory role in sporulation. It may be an element of the effector pathway responsible for the activation of sporulation genes in response to nutritional stress. Spo0A may act in concert with spo0H (a sigma factor) to control the expression of some genes that are critical to the sporulation process.</text>
</comment>
<sequence length="233" mass="26215">MPGVSKNILVVDDEPKILEVISALLENKGFHVFPAENGGKALEIFDRENITLVVLDLMLPDISGEEVCKAIRRKSRVPILMLTARAEENDLLYGLEIGADDYITKPFSLKELYARMEAILRRTQNDLMPLNVRNSFHDGDFIVDFEKNIFQKSGHAVSLTPNEIKILSALIKYPGKVFTREELIGIALGSEFEGYDRAIDSHVKNLRQKIEDDPKKPVYVLTVHGLGYKFGGD</sequence>
<dbReference type="FunFam" id="3.40.50.2300:FF:000001">
    <property type="entry name" value="DNA-binding response regulator PhoB"/>
    <property type="match status" value="1"/>
</dbReference>
<dbReference type="Proteomes" id="UP000295718">
    <property type="component" value="Unassembled WGS sequence"/>
</dbReference>
<protein>
    <recommendedName>
        <fullName evidence="1">Stage 0 sporulation protein A homolog</fullName>
    </recommendedName>
</protein>
<keyword evidence="5 9" id="KW-0238">DNA-binding</keyword>
<dbReference type="PROSITE" id="PS51755">
    <property type="entry name" value="OMPR_PHOB"/>
    <property type="match status" value="1"/>
</dbReference>
<dbReference type="InterPro" id="IPR001867">
    <property type="entry name" value="OmpR/PhoB-type_DNA-bd"/>
</dbReference>
<keyword evidence="4" id="KW-0805">Transcription regulation</keyword>
<dbReference type="Gene3D" id="1.10.10.10">
    <property type="entry name" value="Winged helix-like DNA-binding domain superfamily/Winged helix DNA-binding domain"/>
    <property type="match status" value="1"/>
</dbReference>
<dbReference type="Gene3D" id="3.40.50.2300">
    <property type="match status" value="1"/>
</dbReference>
<evidence type="ECO:0000313" key="13">
    <source>
        <dbReference type="Proteomes" id="UP000295718"/>
    </source>
</evidence>
<dbReference type="GO" id="GO:0006355">
    <property type="term" value="P:regulation of DNA-templated transcription"/>
    <property type="evidence" value="ECO:0007669"/>
    <property type="project" value="InterPro"/>
</dbReference>
<dbReference type="Pfam" id="PF00072">
    <property type="entry name" value="Response_reg"/>
    <property type="match status" value="1"/>
</dbReference>
<dbReference type="EMBL" id="SLUO01000003">
    <property type="protein sequence ID" value="TCL60000.1"/>
    <property type="molecule type" value="Genomic_DNA"/>
</dbReference>
<dbReference type="GO" id="GO:0005829">
    <property type="term" value="C:cytosol"/>
    <property type="evidence" value="ECO:0007669"/>
    <property type="project" value="TreeGrafter"/>
</dbReference>
<dbReference type="PANTHER" id="PTHR48111">
    <property type="entry name" value="REGULATOR OF RPOS"/>
    <property type="match status" value="1"/>
</dbReference>
<comment type="caution">
    <text evidence="12">The sequence shown here is derived from an EMBL/GenBank/DDBJ whole genome shotgun (WGS) entry which is preliminary data.</text>
</comment>
<dbReference type="SMART" id="SM00448">
    <property type="entry name" value="REC"/>
    <property type="match status" value="1"/>
</dbReference>
<keyword evidence="13" id="KW-1185">Reference proteome</keyword>
<dbReference type="SMART" id="SM00862">
    <property type="entry name" value="Trans_reg_C"/>
    <property type="match status" value="1"/>
</dbReference>
<evidence type="ECO:0000256" key="1">
    <source>
        <dbReference type="ARBA" id="ARBA00018672"/>
    </source>
</evidence>
<evidence type="ECO:0000313" key="12">
    <source>
        <dbReference type="EMBL" id="TCL60000.1"/>
    </source>
</evidence>
<dbReference type="Pfam" id="PF00486">
    <property type="entry name" value="Trans_reg_C"/>
    <property type="match status" value="1"/>
</dbReference>
<feature type="domain" description="Response regulatory" evidence="10">
    <location>
        <begin position="7"/>
        <end position="120"/>
    </location>
</feature>
<dbReference type="GO" id="GO:0000976">
    <property type="term" value="F:transcription cis-regulatory region binding"/>
    <property type="evidence" value="ECO:0007669"/>
    <property type="project" value="TreeGrafter"/>
</dbReference>
<keyword evidence="6" id="KW-0804">Transcription</keyword>
<gene>
    <name evidence="12" type="ORF">EDD76_103191</name>
</gene>
<dbReference type="InterPro" id="IPR039420">
    <property type="entry name" value="WalR-like"/>
</dbReference>
<dbReference type="PROSITE" id="PS50110">
    <property type="entry name" value="RESPONSE_REGULATORY"/>
    <property type="match status" value="1"/>
</dbReference>
<evidence type="ECO:0000259" key="11">
    <source>
        <dbReference type="PROSITE" id="PS51755"/>
    </source>
</evidence>
<dbReference type="PANTHER" id="PTHR48111:SF73">
    <property type="entry name" value="ALKALINE PHOSPHATASE SYNTHESIS TRANSCRIPTIONAL REGULATORY PROTEIN PHOP"/>
    <property type="match status" value="1"/>
</dbReference>
<dbReference type="SUPFAM" id="SSF52172">
    <property type="entry name" value="CheY-like"/>
    <property type="match status" value="1"/>
</dbReference>
<dbReference type="AlphaFoldDB" id="A0A4R1R3Q1"/>
<reference evidence="12 13" key="1">
    <citation type="submission" date="2019-03" db="EMBL/GenBank/DDBJ databases">
        <title>Genomic Encyclopedia of Type Strains, Phase IV (KMG-IV): sequencing the most valuable type-strain genomes for metagenomic binning, comparative biology and taxonomic classification.</title>
        <authorList>
            <person name="Goeker M."/>
        </authorList>
    </citation>
    <scope>NUCLEOTIDE SEQUENCE [LARGE SCALE GENOMIC DNA]</scope>
    <source>
        <strain evidence="12 13">DSM 100556</strain>
    </source>
</reference>
<dbReference type="OrthoDB" id="9790442at2"/>
<dbReference type="CDD" id="cd00383">
    <property type="entry name" value="trans_reg_C"/>
    <property type="match status" value="1"/>
</dbReference>
<feature type="DNA-binding region" description="OmpR/PhoB-type" evidence="9">
    <location>
        <begin position="133"/>
        <end position="232"/>
    </location>
</feature>
<accession>A0A4R1R3Q1</accession>
<evidence type="ECO:0000256" key="7">
    <source>
        <dbReference type="ARBA" id="ARBA00024867"/>
    </source>
</evidence>
<keyword evidence="3" id="KW-0902">Two-component regulatory system</keyword>
<dbReference type="InterPro" id="IPR036388">
    <property type="entry name" value="WH-like_DNA-bd_sf"/>
</dbReference>
<evidence type="ECO:0000256" key="3">
    <source>
        <dbReference type="ARBA" id="ARBA00023012"/>
    </source>
</evidence>
<feature type="domain" description="OmpR/PhoB-type" evidence="11">
    <location>
        <begin position="133"/>
        <end position="232"/>
    </location>
</feature>
<dbReference type="InterPro" id="IPR011006">
    <property type="entry name" value="CheY-like_superfamily"/>
</dbReference>
<keyword evidence="2 8" id="KW-0597">Phosphoprotein</keyword>
<name>A0A4R1R3Q1_9FIRM</name>
<evidence type="ECO:0000256" key="2">
    <source>
        <dbReference type="ARBA" id="ARBA00022553"/>
    </source>
</evidence>
<proteinExistence type="predicted"/>
<evidence type="ECO:0000256" key="4">
    <source>
        <dbReference type="ARBA" id="ARBA00023015"/>
    </source>
</evidence>
<evidence type="ECO:0000256" key="5">
    <source>
        <dbReference type="ARBA" id="ARBA00023125"/>
    </source>
</evidence>
<evidence type="ECO:0000256" key="8">
    <source>
        <dbReference type="PROSITE-ProRule" id="PRU00169"/>
    </source>
</evidence>